<dbReference type="RefSeq" id="WP_278016871.1">
    <property type="nucleotide sequence ID" value="NZ_CP121106.1"/>
</dbReference>
<dbReference type="EC" id="3.5.1.44" evidence="4"/>
<dbReference type="Gene3D" id="3.40.50.2300">
    <property type="match status" value="1"/>
</dbReference>
<feature type="modified residue" description="4-aspartylphosphate" evidence="4 6">
    <location>
        <position position="74"/>
    </location>
</feature>
<dbReference type="GO" id="GO:0032259">
    <property type="term" value="P:methylation"/>
    <property type="evidence" value="ECO:0007669"/>
    <property type="project" value="UniProtKB-KW"/>
</dbReference>
<comment type="domain">
    <text evidence="4">Contains a C-terminal catalytic domain, and an N-terminal region which modulates catalytic activity.</text>
</comment>
<evidence type="ECO:0000256" key="4">
    <source>
        <dbReference type="HAMAP-Rule" id="MF_00099"/>
    </source>
</evidence>
<feature type="active site" evidence="4 5">
    <location>
        <position position="186"/>
    </location>
</feature>
<dbReference type="InterPro" id="IPR008248">
    <property type="entry name" value="CheB-like"/>
</dbReference>
<evidence type="ECO:0000256" key="1">
    <source>
        <dbReference type="ARBA" id="ARBA00022500"/>
    </source>
</evidence>
<evidence type="ECO:0000256" key="7">
    <source>
        <dbReference type="SAM" id="MobiDB-lite"/>
    </source>
</evidence>
<dbReference type="SUPFAM" id="SSF52738">
    <property type="entry name" value="Methylesterase CheB, C-terminal domain"/>
    <property type="match status" value="1"/>
</dbReference>
<dbReference type="InterPro" id="IPR035909">
    <property type="entry name" value="CheB_C"/>
</dbReference>
<dbReference type="EC" id="3.1.1.61" evidence="4"/>
<evidence type="ECO:0000256" key="6">
    <source>
        <dbReference type="PROSITE-ProRule" id="PRU00169"/>
    </source>
</evidence>
<dbReference type="InterPro" id="IPR011006">
    <property type="entry name" value="CheY-like_superfamily"/>
</dbReference>
<dbReference type="PIRSF" id="PIRSF000876">
    <property type="entry name" value="RR_chemtxs_CheB"/>
    <property type="match status" value="1"/>
</dbReference>
<dbReference type="Pfam" id="PF01339">
    <property type="entry name" value="CheB_methylest"/>
    <property type="match status" value="1"/>
</dbReference>
<keyword evidence="11" id="KW-1185">Reference proteome</keyword>
<dbReference type="PANTHER" id="PTHR42872">
    <property type="entry name" value="PROTEIN-GLUTAMATE METHYLESTERASE/PROTEIN-GLUTAMINE GLUTAMINASE"/>
    <property type="match status" value="1"/>
</dbReference>
<feature type="active site" evidence="4 5">
    <location>
        <position position="213"/>
    </location>
</feature>
<dbReference type="EMBL" id="CP121106">
    <property type="protein sequence ID" value="WFL78181.1"/>
    <property type="molecule type" value="Genomic_DNA"/>
</dbReference>
<dbReference type="SMART" id="SM00448">
    <property type="entry name" value="REC"/>
    <property type="match status" value="1"/>
</dbReference>
<dbReference type="Pfam" id="PF00072">
    <property type="entry name" value="Response_reg"/>
    <property type="match status" value="1"/>
</dbReference>
<keyword evidence="4" id="KW-0963">Cytoplasm</keyword>
<dbReference type="InterPro" id="IPR000673">
    <property type="entry name" value="Sig_transdc_resp-reg_Me-estase"/>
</dbReference>
<dbReference type="PROSITE" id="PS50110">
    <property type="entry name" value="RESPONSE_REGULATORY"/>
    <property type="match status" value="1"/>
</dbReference>
<evidence type="ECO:0000256" key="3">
    <source>
        <dbReference type="ARBA" id="ARBA00048267"/>
    </source>
</evidence>
<feature type="domain" description="CheB-type methylesterase" evidence="9">
    <location>
        <begin position="174"/>
        <end position="367"/>
    </location>
</feature>
<evidence type="ECO:0000259" key="8">
    <source>
        <dbReference type="PROSITE" id="PS50110"/>
    </source>
</evidence>
<keyword evidence="10" id="KW-0489">Methyltransferase</keyword>
<accession>A0ABY8FXR6</accession>
<dbReference type="SUPFAM" id="SSF52172">
    <property type="entry name" value="CheY-like"/>
    <property type="match status" value="1"/>
</dbReference>
<sequence length="370" mass="38406">MEPREGSGKATPKGGRDANGPIRVMIIDDSITVRTVFARMVEADRDLTVAATVSNAERAIAKLSSLPVDVILLDLEMPGMGGLEALPKILEKAQTAQVLVVSSLTEDGAEHTMAALSMGAADTMPKPRPGGFDEGYRAALLGKIRALGGRDPAARFAAEPDGGKPTARPVRTHRHKRPEVVAIGASTGGIHALNILLRALPRSFDLPILVTQHLPAAFIPVFARQLELVSARKTVIAEDGAEIGTGEIMLASGIGHMIVERRTAALVTAISSAPAPSGCRPSVDPMLESLADAVDGHALAVILSGMGRDGVIGAARLVERGGTVLAQDKDSSAVWGMPGAVAKAGLASVIQPPEQLVQSILAETGVDAWK</sequence>
<dbReference type="PANTHER" id="PTHR42872:SF3">
    <property type="entry name" value="PROTEIN-GLUTAMATE METHYLESTERASE_PROTEIN-GLUTAMINE GLUTAMINASE 1"/>
    <property type="match status" value="1"/>
</dbReference>
<dbReference type="NCBIfam" id="NF001965">
    <property type="entry name" value="PRK00742.1"/>
    <property type="match status" value="1"/>
</dbReference>
<feature type="region of interest" description="Disordered" evidence="7">
    <location>
        <begin position="154"/>
        <end position="173"/>
    </location>
</feature>
<comment type="catalytic activity">
    <reaction evidence="3 4">
        <text>[protein]-L-glutamate 5-O-methyl ester + H2O = L-glutamyl-[protein] + methanol + H(+)</text>
        <dbReference type="Rhea" id="RHEA:23236"/>
        <dbReference type="Rhea" id="RHEA-COMP:10208"/>
        <dbReference type="Rhea" id="RHEA-COMP:10311"/>
        <dbReference type="ChEBI" id="CHEBI:15377"/>
        <dbReference type="ChEBI" id="CHEBI:15378"/>
        <dbReference type="ChEBI" id="CHEBI:17790"/>
        <dbReference type="ChEBI" id="CHEBI:29973"/>
        <dbReference type="ChEBI" id="CHEBI:82795"/>
        <dbReference type="EC" id="3.1.1.61"/>
    </reaction>
</comment>
<comment type="similarity">
    <text evidence="4">Belongs to the CheB family.</text>
</comment>
<dbReference type="Gene3D" id="3.40.50.180">
    <property type="entry name" value="Methylesterase CheB, C-terminal domain"/>
    <property type="match status" value="1"/>
</dbReference>
<keyword evidence="4 6" id="KW-0597">Phosphoprotein</keyword>
<dbReference type="InterPro" id="IPR001789">
    <property type="entry name" value="Sig_transdc_resp-reg_receiver"/>
</dbReference>
<proteinExistence type="inferred from homology"/>
<comment type="PTM">
    <text evidence="4">Phosphorylated by CheA. Phosphorylation of the N-terminal regulatory domain activates the methylesterase activity.</text>
</comment>
<feature type="active site" evidence="4 5">
    <location>
        <position position="309"/>
    </location>
</feature>
<evidence type="ECO:0000256" key="5">
    <source>
        <dbReference type="PROSITE-ProRule" id="PRU00050"/>
    </source>
</evidence>
<feature type="domain" description="Response regulatory" evidence="8">
    <location>
        <begin position="23"/>
        <end position="141"/>
    </location>
</feature>
<keyword evidence="1 4" id="KW-0145">Chemotaxis</keyword>
<comment type="catalytic activity">
    <reaction evidence="4">
        <text>L-glutaminyl-[protein] + H2O = L-glutamyl-[protein] + NH4(+)</text>
        <dbReference type="Rhea" id="RHEA:16441"/>
        <dbReference type="Rhea" id="RHEA-COMP:10207"/>
        <dbReference type="Rhea" id="RHEA-COMP:10208"/>
        <dbReference type="ChEBI" id="CHEBI:15377"/>
        <dbReference type="ChEBI" id="CHEBI:28938"/>
        <dbReference type="ChEBI" id="CHEBI:29973"/>
        <dbReference type="ChEBI" id="CHEBI:30011"/>
        <dbReference type="EC" id="3.5.1.44"/>
    </reaction>
</comment>
<protein>
    <recommendedName>
        <fullName evidence="4">Protein-glutamate methylesterase/protein-glutamine glutaminase</fullName>
        <ecNumber evidence="4">3.1.1.61</ecNumber>
        <ecNumber evidence="4">3.5.1.44</ecNumber>
    </recommendedName>
</protein>
<comment type="subcellular location">
    <subcellularLocation>
        <location evidence="4">Cytoplasm</location>
    </subcellularLocation>
</comment>
<gene>
    <name evidence="4 10" type="primary">cheB</name>
    <name evidence="10" type="ORF">P7228_03695</name>
</gene>
<keyword evidence="10" id="KW-0808">Transferase</keyword>
<evidence type="ECO:0000259" key="9">
    <source>
        <dbReference type="PROSITE" id="PS50122"/>
    </source>
</evidence>
<evidence type="ECO:0000313" key="10">
    <source>
        <dbReference type="EMBL" id="WFL78181.1"/>
    </source>
</evidence>
<dbReference type="CDD" id="cd17541">
    <property type="entry name" value="REC_CheB-like"/>
    <property type="match status" value="1"/>
</dbReference>
<evidence type="ECO:0000313" key="11">
    <source>
        <dbReference type="Proteomes" id="UP001215827"/>
    </source>
</evidence>
<name>A0ABY8FXR6_9SPHN</name>
<reference evidence="10 11" key="1">
    <citation type="submission" date="2023-03" db="EMBL/GenBank/DDBJ databases">
        <title>Altererythrobacter sp. CAU 1644 isolated from sand.</title>
        <authorList>
            <person name="Kim W."/>
        </authorList>
    </citation>
    <scope>NUCLEOTIDE SEQUENCE [LARGE SCALE GENOMIC DNA]</scope>
    <source>
        <strain evidence="10 11">CAU 1644</strain>
    </source>
</reference>
<dbReference type="HAMAP" id="MF_00099">
    <property type="entry name" value="CheB_chemtxs"/>
    <property type="match status" value="1"/>
</dbReference>
<dbReference type="Proteomes" id="UP001215827">
    <property type="component" value="Chromosome"/>
</dbReference>
<dbReference type="CDD" id="cd16432">
    <property type="entry name" value="CheB_Rec"/>
    <property type="match status" value="1"/>
</dbReference>
<dbReference type="GO" id="GO:0008984">
    <property type="term" value="F:protein-glutamate methylesterase activity"/>
    <property type="evidence" value="ECO:0007669"/>
    <property type="project" value="UniProtKB-EC"/>
</dbReference>
<dbReference type="GO" id="GO:0008168">
    <property type="term" value="F:methyltransferase activity"/>
    <property type="evidence" value="ECO:0007669"/>
    <property type="project" value="UniProtKB-KW"/>
</dbReference>
<dbReference type="PROSITE" id="PS50122">
    <property type="entry name" value="CHEB"/>
    <property type="match status" value="1"/>
</dbReference>
<organism evidence="10 11">
    <name type="scientific">Altererythrobacter arenosus</name>
    <dbReference type="NCBI Taxonomy" id="3032592"/>
    <lineage>
        <taxon>Bacteria</taxon>
        <taxon>Pseudomonadati</taxon>
        <taxon>Pseudomonadota</taxon>
        <taxon>Alphaproteobacteria</taxon>
        <taxon>Sphingomonadales</taxon>
        <taxon>Erythrobacteraceae</taxon>
        <taxon>Altererythrobacter</taxon>
    </lineage>
</organism>
<evidence type="ECO:0000256" key="2">
    <source>
        <dbReference type="ARBA" id="ARBA00022801"/>
    </source>
</evidence>
<comment type="function">
    <text evidence="4">Involved in chemotaxis. Part of a chemotaxis signal transduction system that modulates chemotaxis in response to various stimuli. Catalyzes the demethylation of specific methylglutamate residues introduced into the chemoreceptors (methyl-accepting chemotaxis proteins or MCP) by CheR. Also mediates the irreversible deamidation of specific glutamine residues to glutamic acid.</text>
</comment>
<keyword evidence="2 4" id="KW-0378">Hydrolase</keyword>